<gene>
    <name evidence="1" type="ORF">SYNPS1DRAFT_29808</name>
</gene>
<accession>A0A4P9YWX0</accession>
<reference evidence="2" key="1">
    <citation type="journal article" date="2018" name="Nat. Microbiol.">
        <title>Leveraging single-cell genomics to expand the fungal tree of life.</title>
        <authorList>
            <person name="Ahrendt S.R."/>
            <person name="Quandt C.A."/>
            <person name="Ciobanu D."/>
            <person name="Clum A."/>
            <person name="Salamov A."/>
            <person name="Andreopoulos B."/>
            <person name="Cheng J.F."/>
            <person name="Woyke T."/>
            <person name="Pelin A."/>
            <person name="Henrissat B."/>
            <person name="Reynolds N.K."/>
            <person name="Benny G.L."/>
            <person name="Smith M.E."/>
            <person name="James T.Y."/>
            <person name="Grigoriev I.V."/>
        </authorList>
    </citation>
    <scope>NUCLEOTIDE SEQUENCE [LARGE SCALE GENOMIC DNA]</scope>
    <source>
        <strain evidence="2">Benny S71-1</strain>
    </source>
</reference>
<evidence type="ECO:0000313" key="1">
    <source>
        <dbReference type="EMBL" id="RKP24434.1"/>
    </source>
</evidence>
<organism evidence="1 2">
    <name type="scientific">Syncephalis pseudoplumigaleata</name>
    <dbReference type="NCBI Taxonomy" id="1712513"/>
    <lineage>
        <taxon>Eukaryota</taxon>
        <taxon>Fungi</taxon>
        <taxon>Fungi incertae sedis</taxon>
        <taxon>Zoopagomycota</taxon>
        <taxon>Zoopagomycotina</taxon>
        <taxon>Zoopagomycetes</taxon>
        <taxon>Zoopagales</taxon>
        <taxon>Piptocephalidaceae</taxon>
        <taxon>Syncephalis</taxon>
    </lineage>
</organism>
<evidence type="ECO:0000313" key="2">
    <source>
        <dbReference type="Proteomes" id="UP000278143"/>
    </source>
</evidence>
<sequence>MRMVGACWSISPPSDGDAVATLRDSSSARSATAATKPAASCVALPRACTQVAASDMFTTLQREQEEARRAPTGQTHSLAIRHEHALDVGIFRAAVYCVQS</sequence>
<protein>
    <submittedName>
        <fullName evidence="1">Uncharacterized protein</fullName>
    </submittedName>
</protein>
<name>A0A4P9YWX0_9FUNG</name>
<proteinExistence type="predicted"/>
<dbReference type="AlphaFoldDB" id="A0A4P9YWX0"/>
<dbReference type="EMBL" id="KZ990228">
    <property type="protein sequence ID" value="RKP24434.1"/>
    <property type="molecule type" value="Genomic_DNA"/>
</dbReference>
<keyword evidence="2" id="KW-1185">Reference proteome</keyword>
<dbReference type="Proteomes" id="UP000278143">
    <property type="component" value="Unassembled WGS sequence"/>
</dbReference>